<reference evidence="2" key="1">
    <citation type="submission" date="2025-08" db="UniProtKB">
        <authorList>
            <consortium name="Ensembl"/>
        </authorList>
    </citation>
    <scope>IDENTIFICATION</scope>
</reference>
<proteinExistence type="predicted"/>
<sequence length="65" mass="7045">MTKSKPKPNGKKAPVEEKKQYLEPEFTKTRVVDFDLKELRPPSSTSSTCSTAPSPSSAPGTPARP</sequence>
<reference evidence="2" key="2">
    <citation type="submission" date="2025-09" db="UniProtKB">
        <authorList>
            <consortium name="Ensembl"/>
        </authorList>
    </citation>
    <scope>IDENTIFICATION</scope>
</reference>
<protein>
    <submittedName>
        <fullName evidence="2">Uncharacterized protein</fullName>
    </submittedName>
</protein>
<dbReference type="Proteomes" id="UP000694383">
    <property type="component" value="Unplaced"/>
</dbReference>
<feature type="region of interest" description="Disordered" evidence="1">
    <location>
        <begin position="1"/>
        <end position="21"/>
    </location>
</feature>
<accession>A0A8C7WT14</accession>
<feature type="compositionally biased region" description="Low complexity" evidence="1">
    <location>
        <begin position="41"/>
        <end position="65"/>
    </location>
</feature>
<organism evidence="2 3">
    <name type="scientific">Oryzias sinensis</name>
    <name type="common">Chinese medaka</name>
    <dbReference type="NCBI Taxonomy" id="183150"/>
    <lineage>
        <taxon>Eukaryota</taxon>
        <taxon>Metazoa</taxon>
        <taxon>Chordata</taxon>
        <taxon>Craniata</taxon>
        <taxon>Vertebrata</taxon>
        <taxon>Euteleostomi</taxon>
        <taxon>Actinopterygii</taxon>
        <taxon>Neopterygii</taxon>
        <taxon>Teleostei</taxon>
        <taxon>Neoteleostei</taxon>
        <taxon>Acanthomorphata</taxon>
        <taxon>Ovalentaria</taxon>
        <taxon>Atherinomorphae</taxon>
        <taxon>Beloniformes</taxon>
        <taxon>Adrianichthyidae</taxon>
        <taxon>Oryziinae</taxon>
        <taxon>Oryzias</taxon>
    </lineage>
</organism>
<feature type="region of interest" description="Disordered" evidence="1">
    <location>
        <begin position="34"/>
        <end position="65"/>
    </location>
</feature>
<name>A0A8C7WT14_9TELE</name>
<evidence type="ECO:0000256" key="1">
    <source>
        <dbReference type="SAM" id="MobiDB-lite"/>
    </source>
</evidence>
<dbReference type="AlphaFoldDB" id="A0A8C7WT14"/>
<feature type="compositionally biased region" description="Basic residues" evidence="1">
    <location>
        <begin position="1"/>
        <end position="10"/>
    </location>
</feature>
<evidence type="ECO:0000313" key="2">
    <source>
        <dbReference type="Ensembl" id="ENSOSIP00000002956.1"/>
    </source>
</evidence>
<evidence type="ECO:0000313" key="3">
    <source>
        <dbReference type="Proteomes" id="UP000694383"/>
    </source>
</evidence>
<dbReference type="Ensembl" id="ENSOSIT00000003175.1">
    <property type="protein sequence ID" value="ENSOSIP00000002956.1"/>
    <property type="gene ID" value="ENSOSIG00000001887.1"/>
</dbReference>
<keyword evidence="3" id="KW-1185">Reference proteome</keyword>